<accession>A0A426UBV6</accession>
<evidence type="ECO:0000256" key="2">
    <source>
        <dbReference type="ARBA" id="ARBA00022723"/>
    </source>
</evidence>
<evidence type="ECO:0000256" key="5">
    <source>
        <dbReference type="ARBA" id="ARBA00022842"/>
    </source>
</evidence>
<comment type="cofactor">
    <cofactor evidence="10">
        <name>Mg(2+)</name>
        <dbReference type="ChEBI" id="CHEBI:18420"/>
    </cofactor>
    <cofactor evidence="10">
        <name>Mn(2+)</name>
        <dbReference type="ChEBI" id="CHEBI:29035"/>
    </cofactor>
</comment>
<keyword evidence="7 10" id="KW-0238">DNA-binding</keyword>
<name>A0A426UBV6_9CHLR</name>
<evidence type="ECO:0000313" key="12">
    <source>
        <dbReference type="Proteomes" id="UP000280307"/>
    </source>
</evidence>
<proteinExistence type="inferred from homology"/>
<dbReference type="Gene3D" id="1.20.120.920">
    <property type="entry name" value="CRISPR-associated endonuclease Cas1, C-terminal domain"/>
    <property type="match status" value="1"/>
</dbReference>
<organism evidence="11 12">
    <name type="scientific">Candidatus Viridilinea halotolerans</name>
    <dbReference type="NCBI Taxonomy" id="2491704"/>
    <lineage>
        <taxon>Bacteria</taxon>
        <taxon>Bacillati</taxon>
        <taxon>Chloroflexota</taxon>
        <taxon>Chloroflexia</taxon>
        <taxon>Chloroflexales</taxon>
        <taxon>Chloroflexineae</taxon>
        <taxon>Oscillochloridaceae</taxon>
        <taxon>Candidatus Viridilinea</taxon>
    </lineage>
</organism>
<feature type="binding site" evidence="10">
    <location>
        <position position="160"/>
    </location>
    <ligand>
        <name>Mn(2+)</name>
        <dbReference type="ChEBI" id="CHEBI:29035"/>
    </ligand>
</feature>
<dbReference type="NCBIfam" id="TIGR00287">
    <property type="entry name" value="cas1"/>
    <property type="match status" value="1"/>
</dbReference>
<reference evidence="11 12" key="1">
    <citation type="submission" date="2018-12" db="EMBL/GenBank/DDBJ databases">
        <title>Genome Sequence of Candidatus Viridilinea halotolerans isolated from saline sulfide-rich spring.</title>
        <authorList>
            <person name="Grouzdev D.S."/>
            <person name="Burganskaya E.I."/>
            <person name="Krutkina M.S."/>
            <person name="Sukhacheva M.V."/>
            <person name="Gorlenko V.M."/>
        </authorList>
    </citation>
    <scope>NUCLEOTIDE SEQUENCE [LARGE SCALE GENOMIC DNA]</scope>
    <source>
        <strain evidence="11">Chok-6</strain>
    </source>
</reference>
<dbReference type="InterPro" id="IPR042206">
    <property type="entry name" value="CRISPR-assoc_Cas1_C"/>
</dbReference>
<evidence type="ECO:0000256" key="10">
    <source>
        <dbReference type="HAMAP-Rule" id="MF_01470"/>
    </source>
</evidence>
<dbReference type="GO" id="GO:0004519">
    <property type="term" value="F:endonuclease activity"/>
    <property type="evidence" value="ECO:0007669"/>
    <property type="project" value="UniProtKB-UniRule"/>
</dbReference>
<dbReference type="InterPro" id="IPR050646">
    <property type="entry name" value="Cas1"/>
</dbReference>
<keyword evidence="4 10" id="KW-0378">Hydrolase</keyword>
<comment type="caution">
    <text evidence="11">The sequence shown here is derived from an EMBL/GenBank/DDBJ whole genome shotgun (WGS) entry which is preliminary data.</text>
</comment>
<dbReference type="AlphaFoldDB" id="A0A426UBV6"/>
<protein>
    <recommendedName>
        <fullName evidence="10">CRISPR-associated endonuclease Cas1</fullName>
        <ecNumber evidence="10">3.1.-.-</ecNumber>
    </recommendedName>
</protein>
<dbReference type="InterPro" id="IPR042211">
    <property type="entry name" value="CRISPR-assoc_Cas1_N"/>
</dbReference>
<keyword evidence="1 10" id="KW-0540">Nuclease</keyword>
<dbReference type="HAMAP" id="MF_01470">
    <property type="entry name" value="Cas1"/>
    <property type="match status" value="1"/>
</dbReference>
<dbReference type="PANTHER" id="PTHR34353:SF2">
    <property type="entry name" value="CRISPR-ASSOCIATED ENDONUCLEASE CAS1 1"/>
    <property type="match status" value="1"/>
</dbReference>
<dbReference type="CDD" id="cd09634">
    <property type="entry name" value="Cas1_I-II-III"/>
    <property type="match status" value="1"/>
</dbReference>
<dbReference type="EC" id="3.1.-.-" evidence="10"/>
<dbReference type="EMBL" id="RSAS01000020">
    <property type="protein sequence ID" value="RRR78335.1"/>
    <property type="molecule type" value="Genomic_DNA"/>
</dbReference>
<dbReference type="GO" id="GO:0046872">
    <property type="term" value="F:metal ion binding"/>
    <property type="evidence" value="ECO:0007669"/>
    <property type="project" value="UniProtKB-UniRule"/>
</dbReference>
<dbReference type="Proteomes" id="UP000280307">
    <property type="component" value="Unassembled WGS sequence"/>
</dbReference>
<keyword evidence="5 10" id="KW-0460">Magnesium</keyword>
<evidence type="ECO:0000256" key="3">
    <source>
        <dbReference type="ARBA" id="ARBA00022759"/>
    </source>
</evidence>
<evidence type="ECO:0000256" key="4">
    <source>
        <dbReference type="ARBA" id="ARBA00022801"/>
    </source>
</evidence>
<dbReference type="GO" id="GO:0043571">
    <property type="term" value="P:maintenance of CRISPR repeat elements"/>
    <property type="evidence" value="ECO:0007669"/>
    <property type="project" value="UniProtKB-UniRule"/>
</dbReference>
<keyword evidence="2 10" id="KW-0479">Metal-binding</keyword>
<dbReference type="GO" id="GO:0016787">
    <property type="term" value="F:hydrolase activity"/>
    <property type="evidence" value="ECO:0007669"/>
    <property type="project" value="UniProtKB-KW"/>
</dbReference>
<dbReference type="PANTHER" id="PTHR34353">
    <property type="entry name" value="CRISPR-ASSOCIATED ENDONUCLEASE CAS1 1"/>
    <property type="match status" value="1"/>
</dbReference>
<evidence type="ECO:0000256" key="8">
    <source>
        <dbReference type="ARBA" id="ARBA00023211"/>
    </source>
</evidence>
<dbReference type="Gene3D" id="3.100.10.20">
    <property type="entry name" value="CRISPR-associated endonuclease Cas1, N-terminal domain"/>
    <property type="match status" value="1"/>
</dbReference>
<evidence type="ECO:0000256" key="1">
    <source>
        <dbReference type="ARBA" id="ARBA00022722"/>
    </source>
</evidence>
<feature type="binding site" evidence="10">
    <location>
        <position position="225"/>
    </location>
    <ligand>
        <name>Mn(2+)</name>
        <dbReference type="ChEBI" id="CHEBI:29035"/>
    </ligand>
</feature>
<keyword evidence="6 10" id="KW-0051">Antiviral defense</keyword>
<sequence length="339" mass="37765">MPTLYVIEQGAVLACDGERIEVRREDAVLGSIPLIKLDDIVVFGNVGLSTPAIKRLLDRGIEVVFLTTDGRYHGRLVGEVTAHVALRQAQYARAADAAWALDQAQRFVAGKIRNQRAVLHRFTRNRSNPPAEAERAAAELDYELQRVGRTTKINALMGLEGSATARYFRGFRALIGDEWQFTSRQRRPPPDPINVLLSLGYTLLTHKAHGAVQAAGFDPYLGFLHQVEYNRPSLALDLIEEFRPILVDSLVLRVCGDGRVTTSDFSPGDAARPVIFGDEGKRRFLSAFEERMRTVATHPLGSDSGPGKVSYLRCIELQARRLARAIREKEQPYEAFTAR</sequence>
<keyword evidence="8 10" id="KW-0464">Manganese</keyword>
<dbReference type="Pfam" id="PF01867">
    <property type="entry name" value="Cas_Cas1"/>
    <property type="match status" value="1"/>
</dbReference>
<dbReference type="GO" id="GO:0051607">
    <property type="term" value="P:defense response to virus"/>
    <property type="evidence" value="ECO:0007669"/>
    <property type="project" value="UniProtKB-UniRule"/>
</dbReference>
<evidence type="ECO:0000256" key="9">
    <source>
        <dbReference type="ARBA" id="ARBA00038592"/>
    </source>
</evidence>
<gene>
    <name evidence="10 11" type="primary">cas1</name>
    <name evidence="11" type="ORF">EI684_00455</name>
</gene>
<comment type="similarity">
    <text evidence="10">Belongs to the CRISPR-associated endonuclease Cas1 family.</text>
</comment>
<evidence type="ECO:0000313" key="11">
    <source>
        <dbReference type="EMBL" id="RRR78335.1"/>
    </source>
</evidence>
<dbReference type="InterPro" id="IPR002729">
    <property type="entry name" value="CRISPR-assoc_Cas1"/>
</dbReference>
<keyword evidence="3 10" id="KW-0255">Endonuclease</keyword>
<feature type="binding site" evidence="10">
    <location>
        <position position="240"/>
    </location>
    <ligand>
        <name>Mn(2+)</name>
        <dbReference type="ChEBI" id="CHEBI:29035"/>
    </ligand>
</feature>
<evidence type="ECO:0000256" key="6">
    <source>
        <dbReference type="ARBA" id="ARBA00023118"/>
    </source>
</evidence>
<evidence type="ECO:0000256" key="7">
    <source>
        <dbReference type="ARBA" id="ARBA00023125"/>
    </source>
</evidence>
<comment type="function">
    <text evidence="10">CRISPR (clustered regularly interspaced short palindromic repeat), is an adaptive immune system that provides protection against mobile genetic elements (viruses, transposable elements and conjugative plasmids). CRISPR clusters contain spacers, sequences complementary to antecedent mobile elements, and target invading nucleic acids. CRISPR clusters are transcribed and processed into CRISPR RNA (crRNA). Acts as a dsDNA endonuclease. Involved in the integration of spacer DNA into the CRISPR cassette.</text>
</comment>
<comment type="subunit">
    <text evidence="9 10">Homodimer, forms a heterotetramer with a Cas2 homodimer.</text>
</comment>
<dbReference type="GO" id="GO:0003677">
    <property type="term" value="F:DNA binding"/>
    <property type="evidence" value="ECO:0007669"/>
    <property type="project" value="UniProtKB-KW"/>
</dbReference>